<dbReference type="Pfam" id="PF00106">
    <property type="entry name" value="adh_short"/>
    <property type="match status" value="1"/>
</dbReference>
<evidence type="ECO:0000256" key="2">
    <source>
        <dbReference type="ARBA" id="ARBA00023002"/>
    </source>
</evidence>
<sequence>MSQVWLITGSSSGFGFSLARIALRAGHKVIATSRNPSKTPKLVSEIESLGGKWLALNVCDPNIADVIEHAVAAYGQIDVLVNNAGYSLLGALEDMSDSEVRAQMETNFFAPVKITQLLLPSMRARKNGTIVNISSVGGISALPTNGLYASSKFALEGMLLFLSTPGGFRTNFLNSYVTTAKPLTKDYEGTIVENVLKLFSQLHGKQGGDVEKGCQAIFDVVTGTGSAAGKERMLRLPLGTDAAGLIRQKAESLIDMLDKQEDIWSKTNVVEDS</sequence>
<evidence type="ECO:0000256" key="3">
    <source>
        <dbReference type="RuleBase" id="RU000363"/>
    </source>
</evidence>
<dbReference type="InterPro" id="IPR002347">
    <property type="entry name" value="SDR_fam"/>
</dbReference>
<reference evidence="4 5" key="1">
    <citation type="submission" date="2016-03" db="EMBL/GenBank/DDBJ databases">
        <authorList>
            <person name="Ploux O."/>
        </authorList>
    </citation>
    <scope>NUCLEOTIDE SEQUENCE [LARGE SCALE GENOMIC DNA]</scope>
    <source>
        <strain evidence="4 5">UAMH 11012</strain>
    </source>
</reference>
<dbReference type="PANTHER" id="PTHR43976:SF16">
    <property type="entry name" value="SHORT-CHAIN DEHYDROGENASE_REDUCTASE FAMILY PROTEIN"/>
    <property type="match status" value="1"/>
</dbReference>
<dbReference type="STRING" id="576137.A0A1L7X9N7"/>
<evidence type="ECO:0000313" key="5">
    <source>
        <dbReference type="Proteomes" id="UP000184330"/>
    </source>
</evidence>
<evidence type="ECO:0000313" key="4">
    <source>
        <dbReference type="EMBL" id="CZR61745.1"/>
    </source>
</evidence>
<protein>
    <submittedName>
        <fullName evidence="4">Related to short chain oxidoreductase/dehydrogenase</fullName>
    </submittedName>
</protein>
<dbReference type="GO" id="GO:0016491">
    <property type="term" value="F:oxidoreductase activity"/>
    <property type="evidence" value="ECO:0007669"/>
    <property type="project" value="UniProtKB-KW"/>
</dbReference>
<gene>
    <name evidence="4" type="ORF">PAC_11642</name>
</gene>
<dbReference type="Proteomes" id="UP000184330">
    <property type="component" value="Unassembled WGS sequence"/>
</dbReference>
<dbReference type="Gene3D" id="3.40.50.720">
    <property type="entry name" value="NAD(P)-binding Rossmann-like Domain"/>
    <property type="match status" value="1"/>
</dbReference>
<dbReference type="OrthoDB" id="1274115at2759"/>
<accession>A0A1L7X9N7</accession>
<name>A0A1L7X9N7_9HELO</name>
<organism evidence="4 5">
    <name type="scientific">Phialocephala subalpina</name>
    <dbReference type="NCBI Taxonomy" id="576137"/>
    <lineage>
        <taxon>Eukaryota</taxon>
        <taxon>Fungi</taxon>
        <taxon>Dikarya</taxon>
        <taxon>Ascomycota</taxon>
        <taxon>Pezizomycotina</taxon>
        <taxon>Leotiomycetes</taxon>
        <taxon>Helotiales</taxon>
        <taxon>Mollisiaceae</taxon>
        <taxon>Phialocephala</taxon>
        <taxon>Phialocephala fortinii species complex</taxon>
    </lineage>
</organism>
<proteinExistence type="inferred from homology"/>
<dbReference type="PRINTS" id="PR00080">
    <property type="entry name" value="SDRFAMILY"/>
</dbReference>
<comment type="similarity">
    <text evidence="1 3">Belongs to the short-chain dehydrogenases/reductases (SDR) family.</text>
</comment>
<dbReference type="EMBL" id="FJOG01000019">
    <property type="protein sequence ID" value="CZR61745.1"/>
    <property type="molecule type" value="Genomic_DNA"/>
</dbReference>
<keyword evidence="5" id="KW-1185">Reference proteome</keyword>
<evidence type="ECO:0000256" key="1">
    <source>
        <dbReference type="ARBA" id="ARBA00006484"/>
    </source>
</evidence>
<dbReference type="InterPro" id="IPR051911">
    <property type="entry name" value="SDR_oxidoreductase"/>
</dbReference>
<dbReference type="PRINTS" id="PR00081">
    <property type="entry name" value="GDHRDH"/>
</dbReference>
<dbReference type="SUPFAM" id="SSF51735">
    <property type="entry name" value="NAD(P)-binding Rossmann-fold domains"/>
    <property type="match status" value="1"/>
</dbReference>
<dbReference type="CDD" id="cd05374">
    <property type="entry name" value="17beta-HSD-like_SDR_c"/>
    <property type="match status" value="1"/>
</dbReference>
<keyword evidence="2" id="KW-0560">Oxidoreductase</keyword>
<dbReference type="PANTHER" id="PTHR43976">
    <property type="entry name" value="SHORT CHAIN DEHYDROGENASE"/>
    <property type="match status" value="1"/>
</dbReference>
<dbReference type="InterPro" id="IPR036291">
    <property type="entry name" value="NAD(P)-bd_dom_sf"/>
</dbReference>
<dbReference type="AlphaFoldDB" id="A0A1L7X9N7"/>